<dbReference type="AlphaFoldDB" id="K2G179"/>
<dbReference type="SUPFAM" id="SSF140478">
    <property type="entry name" value="LemA-like"/>
    <property type="match status" value="1"/>
</dbReference>
<feature type="transmembrane region" description="Helical" evidence="6">
    <location>
        <begin position="6"/>
        <end position="23"/>
    </location>
</feature>
<evidence type="ECO:0000256" key="6">
    <source>
        <dbReference type="SAM" id="Phobius"/>
    </source>
</evidence>
<dbReference type="InterPro" id="IPR007156">
    <property type="entry name" value="MamQ_LemA"/>
</dbReference>
<reference evidence="7" key="1">
    <citation type="journal article" date="2012" name="Science">
        <title>Fermentation, hydrogen, and sulfur metabolism in multiple uncultivated bacterial phyla.</title>
        <authorList>
            <person name="Wrighton K.C."/>
            <person name="Thomas B.C."/>
            <person name="Sharon I."/>
            <person name="Miller C.S."/>
            <person name="Castelle C.J."/>
            <person name="VerBerkmoes N.C."/>
            <person name="Wilkins M.J."/>
            <person name="Hettich R.L."/>
            <person name="Lipton M.S."/>
            <person name="Williams K.H."/>
            <person name="Long P.E."/>
            <person name="Banfield J.F."/>
        </authorList>
    </citation>
    <scope>NUCLEOTIDE SEQUENCE [LARGE SCALE GENOMIC DNA]</scope>
</reference>
<evidence type="ECO:0000313" key="7">
    <source>
        <dbReference type="EMBL" id="EKE27967.1"/>
    </source>
</evidence>
<keyword evidence="5 6" id="KW-0472">Membrane</keyword>
<dbReference type="Gene3D" id="1.20.1440.20">
    <property type="entry name" value="LemA-like domain"/>
    <property type="match status" value="1"/>
</dbReference>
<evidence type="ECO:0000256" key="3">
    <source>
        <dbReference type="ARBA" id="ARBA00022692"/>
    </source>
</evidence>
<dbReference type="InterPro" id="IPR023353">
    <property type="entry name" value="LemA-like_dom_sf"/>
</dbReference>
<dbReference type="Pfam" id="PF04011">
    <property type="entry name" value="LemA"/>
    <property type="match status" value="1"/>
</dbReference>
<evidence type="ECO:0000256" key="4">
    <source>
        <dbReference type="ARBA" id="ARBA00022989"/>
    </source>
</evidence>
<comment type="caution">
    <text evidence="7">The sequence shown here is derived from an EMBL/GenBank/DDBJ whole genome shotgun (WGS) entry which is preliminary data.</text>
</comment>
<keyword evidence="4 6" id="KW-1133">Transmembrane helix</keyword>
<keyword evidence="3 6" id="KW-0812">Transmembrane</keyword>
<comment type="similarity">
    <text evidence="2">Belongs to the LemA family.</text>
</comment>
<protein>
    <recommendedName>
        <fullName evidence="8">LemA family protein</fullName>
    </recommendedName>
</protein>
<dbReference type="EMBL" id="AMFJ01000390">
    <property type="protein sequence ID" value="EKE27967.1"/>
    <property type="molecule type" value="Genomic_DNA"/>
</dbReference>
<organism evidence="7">
    <name type="scientific">uncultured bacterium</name>
    <name type="common">gcode 4</name>
    <dbReference type="NCBI Taxonomy" id="1234023"/>
    <lineage>
        <taxon>Bacteria</taxon>
        <taxon>environmental samples</taxon>
    </lineage>
</organism>
<comment type="subcellular location">
    <subcellularLocation>
        <location evidence="1">Membrane</location>
        <topology evidence="1">Single-pass membrane protein</topology>
    </subcellularLocation>
</comment>
<name>K2G179_9BACT</name>
<dbReference type="PANTHER" id="PTHR34478">
    <property type="entry name" value="PROTEIN LEMA"/>
    <property type="match status" value="1"/>
</dbReference>
<dbReference type="GO" id="GO:0016020">
    <property type="term" value="C:membrane"/>
    <property type="evidence" value="ECO:0007669"/>
    <property type="project" value="UniProtKB-SubCell"/>
</dbReference>
<evidence type="ECO:0008006" key="8">
    <source>
        <dbReference type="Google" id="ProtNLM"/>
    </source>
</evidence>
<evidence type="ECO:0000256" key="5">
    <source>
        <dbReference type="ARBA" id="ARBA00023136"/>
    </source>
</evidence>
<accession>K2G179</accession>
<sequence>MWTSAFIIIAVVAVLIFIIVWIYNSIISSRNTVEESFSAIDAMLQQRYDLIPNLVEVVKQYATHERETLSKVTEMRANLLNNQHVSSEERFQNENMLSAWLKSVFAVAENYPDLKASQNFINLQNQWGEMENNVQASRRAYNAAVKDLKNKQEMFPSNMIAGMMSIKEYAMFLAQEEAKTAPSAKSLFNS</sequence>
<evidence type="ECO:0000256" key="2">
    <source>
        <dbReference type="ARBA" id="ARBA00008854"/>
    </source>
</evidence>
<dbReference type="PANTHER" id="PTHR34478:SF1">
    <property type="entry name" value="PROTEIN LEMA"/>
    <property type="match status" value="1"/>
</dbReference>
<evidence type="ECO:0000256" key="1">
    <source>
        <dbReference type="ARBA" id="ARBA00004167"/>
    </source>
</evidence>
<gene>
    <name evidence="7" type="ORF">ACD_3C00116G0004</name>
</gene>
<proteinExistence type="inferred from homology"/>